<name>A0ABR7MBM0_9BACT</name>
<dbReference type="EMBL" id="MBUA01000028">
    <property type="protein sequence ID" value="MBC6492424.1"/>
    <property type="molecule type" value="Genomic_DNA"/>
</dbReference>
<sequence length="176" mass="20455">MSASTNPKAVNLRKFRKQYQSEKIKLRRFLTKIENERPRGLDKLTPSLEKQVWEEVDCLTCANCCKTMSPTFTNADLKRISAHMGMSVDAFKEKWLFFDKKDKDWMNVTQPCQFLDKKSNMCSIYEVRPADCAGFPHLSKKKAVDYMHVHKQNIQYCPATLKMVEKMKAASGDIFK</sequence>
<dbReference type="RefSeq" id="WP_187257746.1">
    <property type="nucleotide sequence ID" value="NZ_JBHULF010000020.1"/>
</dbReference>
<evidence type="ECO:0008006" key="3">
    <source>
        <dbReference type="Google" id="ProtNLM"/>
    </source>
</evidence>
<dbReference type="PANTHER" id="PTHR35866:SF1">
    <property type="entry name" value="YKGJ FAMILY CYSTEINE CLUSTER PROTEIN"/>
    <property type="match status" value="1"/>
</dbReference>
<accession>A0ABR7MBM0</accession>
<evidence type="ECO:0000313" key="1">
    <source>
        <dbReference type="EMBL" id="MBC6492424.1"/>
    </source>
</evidence>
<evidence type="ECO:0000313" key="2">
    <source>
        <dbReference type="Proteomes" id="UP000765802"/>
    </source>
</evidence>
<dbReference type="Pfam" id="PF03692">
    <property type="entry name" value="CxxCxxCC"/>
    <property type="match status" value="1"/>
</dbReference>
<dbReference type="PANTHER" id="PTHR35866">
    <property type="entry name" value="PUTATIVE-RELATED"/>
    <property type="match status" value="1"/>
</dbReference>
<keyword evidence="2" id="KW-1185">Reference proteome</keyword>
<dbReference type="Proteomes" id="UP000765802">
    <property type="component" value="Unassembled WGS sequence"/>
</dbReference>
<dbReference type="InterPro" id="IPR005358">
    <property type="entry name" value="Puta_zinc/iron-chelating_dom"/>
</dbReference>
<organism evidence="1 2">
    <name type="scientific">Flavihumibacter stibioxidans</name>
    <dbReference type="NCBI Taxonomy" id="1834163"/>
    <lineage>
        <taxon>Bacteria</taxon>
        <taxon>Pseudomonadati</taxon>
        <taxon>Bacteroidota</taxon>
        <taxon>Chitinophagia</taxon>
        <taxon>Chitinophagales</taxon>
        <taxon>Chitinophagaceae</taxon>
        <taxon>Flavihumibacter</taxon>
    </lineage>
</organism>
<gene>
    <name evidence="1" type="ORF">BC349_15290</name>
</gene>
<protein>
    <recommendedName>
        <fullName evidence="3">YkgJ family cysteine cluster protein</fullName>
    </recommendedName>
</protein>
<comment type="caution">
    <text evidence="1">The sequence shown here is derived from an EMBL/GenBank/DDBJ whole genome shotgun (WGS) entry which is preliminary data.</text>
</comment>
<proteinExistence type="predicted"/>
<reference evidence="1 2" key="1">
    <citation type="submission" date="2016-07" db="EMBL/GenBank/DDBJ databases">
        <title>Genome analysis of Flavihumibacter stibioxidans YS-17.</title>
        <authorList>
            <person name="Shi K."/>
            <person name="Han Y."/>
            <person name="Wang G."/>
        </authorList>
    </citation>
    <scope>NUCLEOTIDE SEQUENCE [LARGE SCALE GENOMIC DNA]</scope>
    <source>
        <strain evidence="1 2">YS-17</strain>
    </source>
</reference>